<dbReference type="PATRIC" id="fig|80878.5.peg.4022"/>
<dbReference type="NCBIfam" id="TIGR03026">
    <property type="entry name" value="NDP-sugDHase"/>
    <property type="match status" value="1"/>
</dbReference>
<dbReference type="STRING" id="80878.RP29_03465"/>
<dbReference type="Pfam" id="PF03721">
    <property type="entry name" value="UDPG_MGDP_dh_N"/>
    <property type="match status" value="1"/>
</dbReference>
<dbReference type="AlphaFoldDB" id="A0A0D7KCA3"/>
<name>A0A0D7KCA3_9BURK</name>
<dbReference type="InterPro" id="IPR008927">
    <property type="entry name" value="6-PGluconate_DH-like_C_sf"/>
</dbReference>
<protein>
    <recommendedName>
        <fullName evidence="4 9">UDP-glucose 6-dehydrogenase</fullName>
        <ecNumber evidence="3 9">1.1.1.22</ecNumber>
    </recommendedName>
</protein>
<dbReference type="Pfam" id="PF00984">
    <property type="entry name" value="UDPG_MGDP_dh"/>
    <property type="match status" value="1"/>
</dbReference>
<dbReference type="OrthoDB" id="9803238at2"/>
<keyword evidence="6 9" id="KW-0520">NAD</keyword>
<comment type="function">
    <text evidence="8">Catalyzes the conversion of UDP-glucose into UDP-glucuronate, one of the precursors of teichuronic acid.</text>
</comment>
<dbReference type="Proteomes" id="UP000032566">
    <property type="component" value="Unassembled WGS sequence"/>
</dbReference>
<dbReference type="SUPFAM" id="SSF52413">
    <property type="entry name" value="UDP-glucose/GDP-mannose dehydrogenase C-terminal domain"/>
    <property type="match status" value="1"/>
</dbReference>
<dbReference type="InterPro" id="IPR001732">
    <property type="entry name" value="UDP-Glc/GDP-Man_DH_N"/>
</dbReference>
<feature type="binding site" evidence="11">
    <location>
        <begin position="255"/>
        <end position="259"/>
    </location>
    <ligand>
        <name>substrate</name>
    </ligand>
</feature>
<evidence type="ECO:0000256" key="7">
    <source>
        <dbReference type="ARBA" id="ARBA00047473"/>
    </source>
</evidence>
<feature type="binding site" evidence="11">
    <location>
        <position position="327"/>
    </location>
    <ligand>
        <name>substrate</name>
    </ligand>
</feature>
<dbReference type="FunFam" id="1.20.5.100:FF:000001">
    <property type="entry name" value="UDP-glucose 6-dehydrogenase"/>
    <property type="match status" value="1"/>
</dbReference>
<keyword evidence="5 9" id="KW-0560">Oxidoreductase</keyword>
<sequence length="452" mass="49106">MKVTVFGTGYVGLVQGAVLADVGHEVLCVDVDEAKVQALRAGRIPIYEPGLQPLVADNAALGRLRFTTDAAEGVRHAEVLFLAVGTPPGEDGSADLRHVLAVARTVAQHMDKPLCIVNKSTVPVGTADRVAATVREGLAARGLELEFNVVSNPEFLKEGAAVADCQRPDRIVIGTDSARAERQLRELYAPFNRNRDKLLVMDVRSAELTKYAANAMLATKISFMNEMANLAEQLGADIEAVRQGIGSDPRIGYHFIYPGAGYGGSCFPKDVQALIHTAHSVGLRPVVLEAVEQRNAAQQRVLFERIRAHYEGQLQGKVIALWGLAFKPNTDDMRAAPSRTLMEALWVAGASVQAHDPVAMEEARRLYGERPDLRLCASPLQALEGADALAIVTEWKAFRVPDFARMAELLRDRAVFDGRNLYPPELPARYGLHYVSIGRPVPAAQGLPSGRR</sequence>
<gene>
    <name evidence="14" type="ORF">RP29_03465</name>
</gene>
<comment type="similarity">
    <text evidence="2 9">Belongs to the UDP-glucose/GDP-mannose dehydrogenase family.</text>
</comment>
<evidence type="ECO:0000256" key="11">
    <source>
        <dbReference type="PIRSR" id="PIRSR500134-2"/>
    </source>
</evidence>
<feature type="binding site" evidence="12">
    <location>
        <position position="334"/>
    </location>
    <ligand>
        <name>NAD(+)</name>
        <dbReference type="ChEBI" id="CHEBI:57540"/>
    </ligand>
</feature>
<dbReference type="InterPro" id="IPR014026">
    <property type="entry name" value="UDP-Glc/GDP-Man_DH_dimer"/>
</dbReference>
<feature type="binding site" evidence="11">
    <location>
        <position position="263"/>
    </location>
    <ligand>
        <name>substrate</name>
    </ligand>
</feature>
<dbReference type="SUPFAM" id="SSF51735">
    <property type="entry name" value="NAD(P)-binding Rossmann-fold domains"/>
    <property type="match status" value="1"/>
</dbReference>
<evidence type="ECO:0000256" key="9">
    <source>
        <dbReference type="PIRNR" id="PIRNR000124"/>
    </source>
</evidence>
<comment type="pathway">
    <text evidence="1">Nucleotide-sugar biosynthesis; UDP-alpha-D-glucuronate biosynthesis; UDP-alpha-D-glucuronate from UDP-alpha-D-glucose: step 1/1.</text>
</comment>
<keyword evidence="15" id="KW-1185">Reference proteome</keyword>
<feature type="binding site" evidence="12">
    <location>
        <position position="30"/>
    </location>
    <ligand>
        <name>NAD(+)</name>
        <dbReference type="ChEBI" id="CHEBI:57540"/>
    </ligand>
</feature>
<dbReference type="GO" id="GO:0051287">
    <property type="term" value="F:NAD binding"/>
    <property type="evidence" value="ECO:0007669"/>
    <property type="project" value="InterPro"/>
</dbReference>
<feature type="binding site" evidence="11">
    <location>
        <begin position="155"/>
        <end position="158"/>
    </location>
    <ligand>
        <name>substrate</name>
    </ligand>
</feature>
<dbReference type="PIRSF" id="PIRSF500134">
    <property type="entry name" value="UDPglc_DH_bac"/>
    <property type="match status" value="1"/>
</dbReference>
<dbReference type="Gene3D" id="3.40.50.720">
    <property type="entry name" value="NAD(P)-binding Rossmann-like Domain"/>
    <property type="match status" value="2"/>
</dbReference>
<proteinExistence type="inferred from homology"/>
<dbReference type="InterPro" id="IPR036220">
    <property type="entry name" value="UDP-Glc/GDP-Man_DH_C_sf"/>
</dbReference>
<feature type="binding site" evidence="12">
    <location>
        <position position="158"/>
    </location>
    <ligand>
        <name>NAD(+)</name>
        <dbReference type="ChEBI" id="CHEBI:57540"/>
    </ligand>
</feature>
<evidence type="ECO:0000256" key="10">
    <source>
        <dbReference type="PIRSR" id="PIRSR500134-1"/>
    </source>
</evidence>
<dbReference type="InterPro" id="IPR014027">
    <property type="entry name" value="UDP-Glc/GDP-Man_DH_C"/>
</dbReference>
<feature type="binding site" evidence="12">
    <location>
        <position position="121"/>
    </location>
    <ligand>
        <name>NAD(+)</name>
        <dbReference type="ChEBI" id="CHEBI:57540"/>
    </ligand>
</feature>
<evidence type="ECO:0000256" key="5">
    <source>
        <dbReference type="ARBA" id="ARBA00023002"/>
    </source>
</evidence>
<organism evidence="14 15">
    <name type="scientific">Acidovorax temperans</name>
    <dbReference type="NCBI Taxonomy" id="80878"/>
    <lineage>
        <taxon>Bacteria</taxon>
        <taxon>Pseudomonadati</taxon>
        <taxon>Pseudomonadota</taxon>
        <taxon>Betaproteobacteria</taxon>
        <taxon>Burkholderiales</taxon>
        <taxon>Comamonadaceae</taxon>
        <taxon>Acidovorax</taxon>
    </lineage>
</organism>
<evidence type="ECO:0000313" key="14">
    <source>
        <dbReference type="EMBL" id="KJA12021.1"/>
    </source>
</evidence>
<dbReference type="SUPFAM" id="SSF48179">
    <property type="entry name" value="6-phosphogluconate dehydrogenase C-terminal domain-like"/>
    <property type="match status" value="1"/>
</dbReference>
<dbReference type="GO" id="GO:0000271">
    <property type="term" value="P:polysaccharide biosynthetic process"/>
    <property type="evidence" value="ECO:0007669"/>
    <property type="project" value="InterPro"/>
</dbReference>
<evidence type="ECO:0000256" key="3">
    <source>
        <dbReference type="ARBA" id="ARBA00012954"/>
    </source>
</evidence>
<evidence type="ECO:0000256" key="6">
    <source>
        <dbReference type="ARBA" id="ARBA00023027"/>
    </source>
</evidence>
<dbReference type="PIRSF" id="PIRSF000124">
    <property type="entry name" value="UDPglc_GDPman_dh"/>
    <property type="match status" value="1"/>
</dbReference>
<dbReference type="SMART" id="SM00984">
    <property type="entry name" value="UDPG_MGDP_dh_C"/>
    <property type="match status" value="1"/>
</dbReference>
<evidence type="ECO:0000259" key="13">
    <source>
        <dbReference type="SMART" id="SM00984"/>
    </source>
</evidence>
<feature type="binding site" evidence="12">
    <location>
        <position position="35"/>
    </location>
    <ligand>
        <name>NAD(+)</name>
        <dbReference type="ChEBI" id="CHEBI:57540"/>
    </ligand>
</feature>
<dbReference type="EC" id="1.1.1.22" evidence="3 9"/>
<dbReference type="GO" id="GO:0003979">
    <property type="term" value="F:UDP-glucose 6-dehydrogenase activity"/>
    <property type="evidence" value="ECO:0007669"/>
    <property type="project" value="UniProtKB-EC"/>
</dbReference>
<feature type="active site" description="Nucleophile" evidence="10">
    <location>
        <position position="266"/>
    </location>
</feature>
<comment type="caution">
    <text evidence="14">The sequence shown here is derived from an EMBL/GenBank/DDBJ whole genome shotgun (WGS) entry which is preliminary data.</text>
</comment>
<evidence type="ECO:0000313" key="15">
    <source>
        <dbReference type="Proteomes" id="UP000032566"/>
    </source>
</evidence>
<evidence type="ECO:0000256" key="8">
    <source>
        <dbReference type="ARBA" id="ARBA00053241"/>
    </source>
</evidence>
<reference evidence="14 15" key="1">
    <citation type="submission" date="2014-12" db="EMBL/GenBank/DDBJ databases">
        <title>Isolation of bacteria from lake water.</title>
        <authorList>
            <person name="Sheng K.-Y."/>
            <person name="Chin P.-S."/>
            <person name="Chan K.-G."/>
            <person name="Tan G.S."/>
        </authorList>
    </citation>
    <scope>NUCLEOTIDE SEQUENCE [LARGE SCALE GENOMIC DNA]</scope>
    <source>
        <strain evidence="14 15">KY4</strain>
    </source>
</reference>
<evidence type="ECO:0000256" key="2">
    <source>
        <dbReference type="ARBA" id="ARBA00006601"/>
    </source>
</evidence>
<feature type="binding site" evidence="12">
    <location>
        <position position="269"/>
    </location>
    <ligand>
        <name>NAD(+)</name>
        <dbReference type="ChEBI" id="CHEBI:57540"/>
    </ligand>
</feature>
<dbReference type="InterPro" id="IPR028357">
    <property type="entry name" value="UDPglc_DH_bac"/>
</dbReference>
<dbReference type="UniPathway" id="UPA00038">
    <property type="reaction ID" value="UER00491"/>
</dbReference>
<dbReference type="GO" id="GO:0006065">
    <property type="term" value="P:UDP-glucuronate biosynthetic process"/>
    <property type="evidence" value="ECO:0007669"/>
    <property type="project" value="UniProtKB-UniPathway"/>
</dbReference>
<comment type="catalytic activity">
    <reaction evidence="7 9">
        <text>UDP-alpha-D-glucose + 2 NAD(+) + H2O = UDP-alpha-D-glucuronate + 2 NADH + 3 H(+)</text>
        <dbReference type="Rhea" id="RHEA:23596"/>
        <dbReference type="ChEBI" id="CHEBI:15377"/>
        <dbReference type="ChEBI" id="CHEBI:15378"/>
        <dbReference type="ChEBI" id="CHEBI:57540"/>
        <dbReference type="ChEBI" id="CHEBI:57945"/>
        <dbReference type="ChEBI" id="CHEBI:58052"/>
        <dbReference type="ChEBI" id="CHEBI:58885"/>
        <dbReference type="EC" id="1.1.1.22"/>
    </reaction>
</comment>
<feature type="binding site" evidence="11">
    <location>
        <position position="210"/>
    </location>
    <ligand>
        <name>substrate</name>
    </ligand>
</feature>
<feature type="domain" description="UDP-glucose/GDP-mannose dehydrogenase C-terminal" evidence="13">
    <location>
        <begin position="320"/>
        <end position="424"/>
    </location>
</feature>
<evidence type="ECO:0000256" key="1">
    <source>
        <dbReference type="ARBA" id="ARBA00004701"/>
    </source>
</evidence>
<dbReference type="InterPro" id="IPR017476">
    <property type="entry name" value="UDP-Glc/GDP-Man"/>
</dbReference>
<dbReference type="RefSeq" id="WP_044395799.1">
    <property type="nucleotide sequence ID" value="NZ_JXYQ01000008.1"/>
</dbReference>
<dbReference type="Gene3D" id="1.20.5.100">
    <property type="entry name" value="Cytochrome c1, transmembrane anchor, C-terminal"/>
    <property type="match status" value="1"/>
</dbReference>
<evidence type="ECO:0000256" key="4">
    <source>
        <dbReference type="ARBA" id="ARBA00015132"/>
    </source>
</evidence>
<evidence type="ECO:0000256" key="12">
    <source>
        <dbReference type="PIRSR" id="PIRSR500134-3"/>
    </source>
</evidence>
<accession>A0A0D7KCA3</accession>
<dbReference type="Pfam" id="PF03720">
    <property type="entry name" value="UDPG_MGDP_dh_C"/>
    <property type="match status" value="1"/>
</dbReference>
<dbReference type="InterPro" id="IPR036291">
    <property type="entry name" value="NAD(P)-bd_dom_sf"/>
</dbReference>
<dbReference type="PANTHER" id="PTHR43750">
    <property type="entry name" value="UDP-GLUCOSE 6-DEHYDROGENASE TUAD"/>
    <property type="match status" value="1"/>
</dbReference>
<feature type="binding site" evidence="12">
    <location>
        <position position="86"/>
    </location>
    <ligand>
        <name>NAD(+)</name>
        <dbReference type="ChEBI" id="CHEBI:57540"/>
    </ligand>
</feature>
<dbReference type="PANTHER" id="PTHR43750:SF3">
    <property type="entry name" value="UDP-GLUCOSE 6-DEHYDROGENASE TUAD"/>
    <property type="match status" value="1"/>
</dbReference>
<dbReference type="EMBL" id="JXYQ01000008">
    <property type="protein sequence ID" value="KJA12021.1"/>
    <property type="molecule type" value="Genomic_DNA"/>
</dbReference>